<dbReference type="Gene3D" id="3.10.120.10">
    <property type="entry name" value="Cytochrome b5-like heme/steroid binding domain"/>
    <property type="match status" value="1"/>
</dbReference>
<dbReference type="PANTHER" id="PTHR19353">
    <property type="entry name" value="FATTY ACID DESATURASE 2"/>
    <property type="match status" value="1"/>
</dbReference>
<dbReference type="GO" id="GO:0006636">
    <property type="term" value="P:unsaturated fatty acid biosynthetic process"/>
    <property type="evidence" value="ECO:0007669"/>
    <property type="project" value="UniProtKB-ARBA"/>
</dbReference>
<dbReference type="InterPro" id="IPR005804">
    <property type="entry name" value="FA_desaturase_dom"/>
</dbReference>
<sequence length="522" mass="58083">MRWHCVLLLLQLISAVQCYVYSSVRIPRTARTRRSALDCKHEPADTVWKPSASADVATVGKPSASSDVVTVGKPSASSDVVVAILEPASAAAPTATAPASGSAAASVADVQGRRGAARESLPLRLDGEWYDLHAWRAAHPGGTHWIDGFAHRDATDVFHAFHSADATAMTKRLPRLRMPPPSLPPPSDLTLSFRRLRDELVREGWYERVWWREAANLTPVLALFAIGSHLARPMPWLATVLLALGSTSAGWVAHDFVHGRGRFCATMRGFGALFNGHSATWWSNKHNLHHACTNQVGVDEDIMADPFFFLWAPDPARDSRWRRLQHVYALPVYSVLFALWRLNSVRTVFTSRLVGEGAWLAVHYTWLLACLPWQVALGHVFLAGLMTATIVTVSHQTEDLYHEQQHDWVRAQIGATRDAATSNPFSEWLWGGMQYQLEHHLFPTMPRYRYAQLVPRVQQLCAEHQIEYRVDGEAAVVARNFGRLREVAEAPAQPDALATRTDTVWSRRQSAAWTASSLTVPA</sequence>
<dbReference type="Pfam" id="PF00487">
    <property type="entry name" value="FA_desaturase"/>
    <property type="match status" value="1"/>
</dbReference>
<evidence type="ECO:0000259" key="2">
    <source>
        <dbReference type="PROSITE" id="PS50255"/>
    </source>
</evidence>
<dbReference type="GO" id="GO:0016717">
    <property type="term" value="F:oxidoreductase activity, acting on paired donors, with oxidation of a pair of donors resulting in the reduction of molecular oxygen to two molecules of water"/>
    <property type="evidence" value="ECO:0007669"/>
    <property type="project" value="TreeGrafter"/>
</dbReference>
<dbReference type="OrthoDB" id="260091at2759"/>
<accession>A0A0M0JBD4</accession>
<feature type="chain" id="PRO_5005601708" description="Cytochrome b5 heme-binding domain-containing protein" evidence="1">
    <location>
        <begin position="19"/>
        <end position="522"/>
    </location>
</feature>
<reference evidence="4" key="1">
    <citation type="journal article" date="2015" name="PLoS Genet.">
        <title>Genome Sequence and Transcriptome Analyses of Chrysochromulina tobin: Metabolic Tools for Enhanced Algal Fitness in the Prominent Order Prymnesiales (Haptophyceae).</title>
        <authorList>
            <person name="Hovde B.T."/>
            <person name="Deodato C.R."/>
            <person name="Hunsperger H.M."/>
            <person name="Ryken S.A."/>
            <person name="Yost W."/>
            <person name="Jha R.K."/>
            <person name="Patterson J."/>
            <person name="Monnat R.J. Jr."/>
            <person name="Barlow S.B."/>
            <person name="Starkenburg S.R."/>
            <person name="Cattolico R.A."/>
        </authorList>
    </citation>
    <scope>NUCLEOTIDE SEQUENCE</scope>
    <source>
        <strain evidence="4">CCMP291</strain>
    </source>
</reference>
<dbReference type="Proteomes" id="UP000037460">
    <property type="component" value="Unassembled WGS sequence"/>
</dbReference>
<keyword evidence="1" id="KW-0732">Signal</keyword>
<dbReference type="AlphaFoldDB" id="A0A0M0JBD4"/>
<feature type="domain" description="Cytochrome b5 heme-binding" evidence="2">
    <location>
        <begin position="102"/>
        <end position="178"/>
    </location>
</feature>
<organism evidence="3 4">
    <name type="scientific">Chrysochromulina tobinii</name>
    <dbReference type="NCBI Taxonomy" id="1460289"/>
    <lineage>
        <taxon>Eukaryota</taxon>
        <taxon>Haptista</taxon>
        <taxon>Haptophyta</taxon>
        <taxon>Prymnesiophyceae</taxon>
        <taxon>Prymnesiales</taxon>
        <taxon>Chrysochromulinaceae</taxon>
        <taxon>Chrysochromulina</taxon>
    </lineage>
</organism>
<dbReference type="PANTHER" id="PTHR19353:SF19">
    <property type="entry name" value="DELTA(5) FATTY ACID DESATURASE C-RELATED"/>
    <property type="match status" value="1"/>
</dbReference>
<comment type="caution">
    <text evidence="3">The sequence shown here is derived from an EMBL/GenBank/DDBJ whole genome shotgun (WGS) entry which is preliminary data.</text>
</comment>
<dbReference type="Pfam" id="PF00173">
    <property type="entry name" value="Cyt-b5"/>
    <property type="match status" value="1"/>
</dbReference>
<name>A0A0M0JBD4_9EUKA</name>
<feature type="signal peptide" evidence="1">
    <location>
        <begin position="1"/>
        <end position="18"/>
    </location>
</feature>
<gene>
    <name evidence="3" type="ORF">Ctob_010321</name>
</gene>
<dbReference type="CDD" id="cd03506">
    <property type="entry name" value="Delta6-FADS-like"/>
    <property type="match status" value="1"/>
</dbReference>
<dbReference type="PROSITE" id="PS50255">
    <property type="entry name" value="CYTOCHROME_B5_2"/>
    <property type="match status" value="1"/>
</dbReference>
<dbReference type="InterPro" id="IPR012171">
    <property type="entry name" value="Fatty_acid_desaturase"/>
</dbReference>
<proteinExistence type="predicted"/>
<keyword evidence="4" id="KW-1185">Reference proteome</keyword>
<evidence type="ECO:0000313" key="4">
    <source>
        <dbReference type="Proteomes" id="UP000037460"/>
    </source>
</evidence>
<evidence type="ECO:0000313" key="3">
    <source>
        <dbReference type="EMBL" id="KOO23899.1"/>
    </source>
</evidence>
<dbReference type="InterPro" id="IPR001199">
    <property type="entry name" value="Cyt_B5-like_heme/steroid-bd"/>
</dbReference>
<dbReference type="InterPro" id="IPR036400">
    <property type="entry name" value="Cyt_B5-like_heme/steroid_sf"/>
</dbReference>
<protein>
    <recommendedName>
        <fullName evidence="2">Cytochrome b5 heme-binding domain-containing protein</fullName>
    </recommendedName>
</protein>
<dbReference type="GO" id="GO:0042759">
    <property type="term" value="P:long-chain fatty acid biosynthetic process"/>
    <property type="evidence" value="ECO:0007669"/>
    <property type="project" value="UniProtKB-ARBA"/>
</dbReference>
<dbReference type="GO" id="GO:0016020">
    <property type="term" value="C:membrane"/>
    <property type="evidence" value="ECO:0007669"/>
    <property type="project" value="TreeGrafter"/>
</dbReference>
<dbReference type="SUPFAM" id="SSF55856">
    <property type="entry name" value="Cytochrome b5-like heme/steroid binding domain"/>
    <property type="match status" value="1"/>
</dbReference>
<evidence type="ECO:0000256" key="1">
    <source>
        <dbReference type="SAM" id="SignalP"/>
    </source>
</evidence>
<dbReference type="EMBL" id="JWZX01003147">
    <property type="protein sequence ID" value="KOO23899.1"/>
    <property type="molecule type" value="Genomic_DNA"/>
</dbReference>